<accession>A0ABY7F957</accession>
<protein>
    <submittedName>
        <fullName evidence="3">Uncharacterized protein</fullName>
    </submittedName>
</protein>
<keyword evidence="2" id="KW-0472">Membrane</keyword>
<keyword evidence="2" id="KW-0812">Transmembrane</keyword>
<keyword evidence="4" id="KW-1185">Reference proteome</keyword>
<dbReference type="EMBL" id="CP111021">
    <property type="protein sequence ID" value="WAR17331.1"/>
    <property type="molecule type" value="Genomic_DNA"/>
</dbReference>
<feature type="transmembrane region" description="Helical" evidence="2">
    <location>
        <begin position="155"/>
        <end position="181"/>
    </location>
</feature>
<dbReference type="Proteomes" id="UP001164746">
    <property type="component" value="Chromosome 10"/>
</dbReference>
<gene>
    <name evidence="3" type="ORF">MAR_031925</name>
</gene>
<name>A0ABY7F957_MYAAR</name>
<reference evidence="3" key="1">
    <citation type="submission" date="2022-11" db="EMBL/GenBank/DDBJ databases">
        <title>Centuries of genome instability and evolution in soft-shell clam transmissible cancer (bioRxiv).</title>
        <authorList>
            <person name="Hart S.F.M."/>
            <person name="Yonemitsu M.A."/>
            <person name="Giersch R.M."/>
            <person name="Beal B.F."/>
            <person name="Arriagada G."/>
            <person name="Davis B.W."/>
            <person name="Ostrander E.A."/>
            <person name="Goff S.P."/>
            <person name="Metzger M.J."/>
        </authorList>
    </citation>
    <scope>NUCLEOTIDE SEQUENCE</scope>
    <source>
        <strain evidence="3">MELC-2E11</strain>
        <tissue evidence="3">Siphon/mantle</tissue>
    </source>
</reference>
<feature type="region of interest" description="Disordered" evidence="1">
    <location>
        <begin position="17"/>
        <end position="42"/>
    </location>
</feature>
<evidence type="ECO:0000313" key="3">
    <source>
        <dbReference type="EMBL" id="WAR17331.1"/>
    </source>
</evidence>
<feature type="transmembrane region" description="Helical" evidence="2">
    <location>
        <begin position="121"/>
        <end position="143"/>
    </location>
</feature>
<sequence>MSFMNKQVGSFFTGQQQRGAFRKATRPVTPELIEEDDPPKKTKEQASCVANMAVLATFFLPIFLVAAGVSFGTTYWFNISPYHVGLFVRYNNWTTVSDSVSHFYSNSSITTYDEMEKTWKIGVPLLLTGGSLFVVGFLFLIFYPCHRTIGFSKIALAFIIAIILMIALIVYAAGLVQFILYAVNGHNGNTIQWSFYMCCVGAGCGLVATVFFWVHVIYQYCCDYYE</sequence>
<organism evidence="3 4">
    <name type="scientific">Mya arenaria</name>
    <name type="common">Soft-shell clam</name>
    <dbReference type="NCBI Taxonomy" id="6604"/>
    <lineage>
        <taxon>Eukaryota</taxon>
        <taxon>Metazoa</taxon>
        <taxon>Spiralia</taxon>
        <taxon>Lophotrochozoa</taxon>
        <taxon>Mollusca</taxon>
        <taxon>Bivalvia</taxon>
        <taxon>Autobranchia</taxon>
        <taxon>Heteroconchia</taxon>
        <taxon>Euheterodonta</taxon>
        <taxon>Imparidentia</taxon>
        <taxon>Neoheterodontei</taxon>
        <taxon>Myida</taxon>
        <taxon>Myoidea</taxon>
        <taxon>Myidae</taxon>
        <taxon>Mya</taxon>
    </lineage>
</organism>
<keyword evidence="2" id="KW-1133">Transmembrane helix</keyword>
<proteinExistence type="predicted"/>
<evidence type="ECO:0000256" key="2">
    <source>
        <dbReference type="SAM" id="Phobius"/>
    </source>
</evidence>
<feature type="transmembrane region" description="Helical" evidence="2">
    <location>
        <begin position="193"/>
        <end position="218"/>
    </location>
</feature>
<dbReference type="Gene3D" id="1.20.140.150">
    <property type="match status" value="1"/>
</dbReference>
<evidence type="ECO:0000256" key="1">
    <source>
        <dbReference type="SAM" id="MobiDB-lite"/>
    </source>
</evidence>
<evidence type="ECO:0000313" key="4">
    <source>
        <dbReference type="Proteomes" id="UP001164746"/>
    </source>
</evidence>
<feature type="transmembrane region" description="Helical" evidence="2">
    <location>
        <begin position="49"/>
        <end position="77"/>
    </location>
</feature>